<dbReference type="HOGENOM" id="CLU_2094406_0_0_9"/>
<proteinExistence type="predicted"/>
<dbReference type="RefSeq" id="WP_024093417.1">
    <property type="nucleotide sequence ID" value="NC_023134.1"/>
</dbReference>
<evidence type="ECO:0000313" key="1">
    <source>
        <dbReference type="EMBL" id="AHD04696.1"/>
    </source>
</evidence>
<gene>
    <name evidence="1" type="ORF">ERIC2_c08630</name>
</gene>
<protein>
    <submittedName>
        <fullName evidence="1">Uncharacterized protein</fullName>
    </submittedName>
</protein>
<sequence length="116" mass="13452">MNQFREFDGEVYRKVDGGGISEGDCIVYSYENIAERSIKHILSPDTLYEVLDVDDRYGEYFIIQDNNGRDYNAVNDSFTIFKRVKLRGDPEAIAFLLDKRKAEVTKLEKMLASLER</sequence>
<keyword evidence="2" id="KW-1185">Reference proteome</keyword>
<accession>V9W136</accession>
<dbReference type="KEGG" id="plv:ERIC2_c08630"/>
<evidence type="ECO:0000313" key="2">
    <source>
        <dbReference type="Proteomes" id="UP000029431"/>
    </source>
</evidence>
<dbReference type="Proteomes" id="UP000029431">
    <property type="component" value="Chromosome"/>
</dbReference>
<dbReference type="AlphaFoldDB" id="V9W136"/>
<organism evidence="1 2">
    <name type="scientific">Paenibacillus larvae subsp. larvae DSM 25430</name>
    <dbReference type="NCBI Taxonomy" id="697284"/>
    <lineage>
        <taxon>Bacteria</taxon>
        <taxon>Bacillati</taxon>
        <taxon>Bacillota</taxon>
        <taxon>Bacilli</taxon>
        <taxon>Bacillales</taxon>
        <taxon>Paenibacillaceae</taxon>
        <taxon>Paenibacillus</taxon>
    </lineage>
</organism>
<name>V9W136_9BACL</name>
<reference evidence="1 2" key="1">
    <citation type="journal article" date="2014" name="PLoS ONE">
        <title>How to Kill the Honey Bee Larva: Genomic Potential and Virulence Mechanisms of Paenibacillus larvae.</title>
        <authorList>
            <person name="Djukic M."/>
            <person name="Brzuszkiewicz E."/>
            <person name="Funfhaus A."/>
            <person name="Voss J."/>
            <person name="Gollnow K."/>
            <person name="Poppinga L."/>
            <person name="Liesegang H."/>
            <person name="Garcia-Gonzalez E."/>
            <person name="Genersch E."/>
            <person name="Daniel R."/>
        </authorList>
    </citation>
    <scope>NUCLEOTIDE SEQUENCE [LARGE SCALE GENOMIC DNA]</scope>
    <source>
        <strain evidence="1 2">DSM 25430</strain>
    </source>
</reference>
<dbReference type="EMBL" id="CP003355">
    <property type="protein sequence ID" value="AHD04696.1"/>
    <property type="molecule type" value="Genomic_DNA"/>
</dbReference>